<comment type="caution">
    <text evidence="3">The sequence shown here is derived from an EMBL/GenBank/DDBJ whole genome shotgun (WGS) entry which is preliminary data.</text>
</comment>
<gene>
    <name evidence="3" type="ORF">EDEG_02954</name>
</gene>
<dbReference type="AlphaFoldDB" id="J9D531"/>
<sequence length="105" mass="12050">MCSYSFVIFLVYALCFQNGKSFGSNGISKTESGDENKLSESASDKKTLENDQKEKEDEEKEEEKEEEGKDKKSGILGLLSSEKKDKSSEEKKMKMKKMKMKKRKM</sequence>
<dbReference type="EMBL" id="AFBI03000062">
    <property type="protein sequence ID" value="EJW02634.1"/>
    <property type="molecule type" value="Genomic_DNA"/>
</dbReference>
<evidence type="ECO:0000256" key="1">
    <source>
        <dbReference type="SAM" id="MobiDB-lite"/>
    </source>
</evidence>
<feature type="chain" id="PRO_5003822955" evidence="2">
    <location>
        <begin position="22"/>
        <end position="105"/>
    </location>
</feature>
<evidence type="ECO:0000256" key="2">
    <source>
        <dbReference type="SAM" id="SignalP"/>
    </source>
</evidence>
<reference evidence="3 4" key="1">
    <citation type="submission" date="2011-08" db="EMBL/GenBank/DDBJ databases">
        <authorList>
            <person name="Liu Z.J."/>
            <person name="Shi F.L."/>
            <person name="Lu J.Q."/>
            <person name="Li M."/>
            <person name="Wang Z.L."/>
        </authorList>
    </citation>
    <scope>NUCLEOTIDE SEQUENCE [LARGE SCALE GENOMIC DNA]</scope>
    <source>
        <strain evidence="3 4">USNM 41457</strain>
    </source>
</reference>
<evidence type="ECO:0000313" key="3">
    <source>
        <dbReference type="EMBL" id="EJW02634.1"/>
    </source>
</evidence>
<name>J9D531_EDHAE</name>
<feature type="compositionally biased region" description="Acidic residues" evidence="1">
    <location>
        <begin position="56"/>
        <end position="65"/>
    </location>
</feature>
<keyword evidence="2" id="KW-0732">Signal</keyword>
<evidence type="ECO:0000313" key="4">
    <source>
        <dbReference type="Proteomes" id="UP000003163"/>
    </source>
</evidence>
<feature type="non-terminal residue" evidence="3">
    <location>
        <position position="105"/>
    </location>
</feature>
<accession>J9D531</accession>
<protein>
    <submittedName>
        <fullName evidence="3">Uncharacterized protein</fullName>
    </submittedName>
</protein>
<dbReference type="Proteomes" id="UP000003163">
    <property type="component" value="Unassembled WGS sequence"/>
</dbReference>
<keyword evidence="4" id="KW-1185">Reference proteome</keyword>
<dbReference type="InParanoid" id="J9D531"/>
<feature type="compositionally biased region" description="Basic and acidic residues" evidence="1">
    <location>
        <begin position="31"/>
        <end position="55"/>
    </location>
</feature>
<feature type="region of interest" description="Disordered" evidence="1">
    <location>
        <begin position="25"/>
        <end position="105"/>
    </location>
</feature>
<feature type="compositionally biased region" description="Basic and acidic residues" evidence="1">
    <location>
        <begin position="81"/>
        <end position="92"/>
    </location>
</feature>
<dbReference type="VEuPathDB" id="MicrosporidiaDB:EDEG_02954"/>
<reference evidence="4" key="2">
    <citation type="submission" date="2015-07" db="EMBL/GenBank/DDBJ databases">
        <title>Contrasting host-pathogen interactions and genome evolution in two generalist and specialist microsporidian pathogens of mosquitoes.</title>
        <authorList>
            <consortium name="The Broad Institute Genomics Platform"/>
            <consortium name="The Broad Institute Genome Sequencing Center for Infectious Disease"/>
            <person name="Cuomo C.A."/>
            <person name="Sanscrainte N.D."/>
            <person name="Goldberg J.M."/>
            <person name="Heiman D."/>
            <person name="Young S."/>
            <person name="Zeng Q."/>
            <person name="Becnel J.J."/>
            <person name="Birren B.W."/>
        </authorList>
    </citation>
    <scope>NUCLEOTIDE SEQUENCE [LARGE SCALE GENOMIC DNA]</scope>
    <source>
        <strain evidence="4">USNM 41457</strain>
    </source>
</reference>
<feature type="signal peptide" evidence="2">
    <location>
        <begin position="1"/>
        <end position="21"/>
    </location>
</feature>
<organism evidence="3 4">
    <name type="scientific">Edhazardia aedis (strain USNM 41457)</name>
    <name type="common">Microsporidian parasite</name>
    <dbReference type="NCBI Taxonomy" id="1003232"/>
    <lineage>
        <taxon>Eukaryota</taxon>
        <taxon>Fungi</taxon>
        <taxon>Fungi incertae sedis</taxon>
        <taxon>Microsporidia</taxon>
        <taxon>Edhazardia</taxon>
    </lineage>
</organism>
<feature type="compositionally biased region" description="Basic residues" evidence="1">
    <location>
        <begin position="93"/>
        <end position="105"/>
    </location>
</feature>
<proteinExistence type="predicted"/>
<dbReference type="HOGENOM" id="CLU_2242886_0_0_1"/>